<dbReference type="Proteomes" id="UP000663828">
    <property type="component" value="Unassembled WGS sequence"/>
</dbReference>
<dbReference type="AlphaFoldDB" id="A0A815NF25"/>
<name>A0A815NF25_ADIRI</name>
<comment type="caution">
    <text evidence="2">The sequence shown here is derived from an EMBL/GenBank/DDBJ whole genome shotgun (WGS) entry which is preliminary data.</text>
</comment>
<evidence type="ECO:0000313" key="2">
    <source>
        <dbReference type="EMBL" id="CAF1436846.1"/>
    </source>
</evidence>
<feature type="signal peptide" evidence="1">
    <location>
        <begin position="1"/>
        <end position="17"/>
    </location>
</feature>
<gene>
    <name evidence="2" type="ORF">XAT740_LOCUS36090</name>
</gene>
<keyword evidence="3" id="KW-1185">Reference proteome</keyword>
<protein>
    <submittedName>
        <fullName evidence="2">Uncharacterized protein</fullName>
    </submittedName>
</protein>
<accession>A0A815NF25</accession>
<evidence type="ECO:0000256" key="1">
    <source>
        <dbReference type="SAM" id="SignalP"/>
    </source>
</evidence>
<dbReference type="EMBL" id="CAJNOR010003672">
    <property type="protein sequence ID" value="CAF1436846.1"/>
    <property type="molecule type" value="Genomic_DNA"/>
</dbReference>
<organism evidence="2 3">
    <name type="scientific">Adineta ricciae</name>
    <name type="common">Rotifer</name>
    <dbReference type="NCBI Taxonomy" id="249248"/>
    <lineage>
        <taxon>Eukaryota</taxon>
        <taxon>Metazoa</taxon>
        <taxon>Spiralia</taxon>
        <taxon>Gnathifera</taxon>
        <taxon>Rotifera</taxon>
        <taxon>Eurotatoria</taxon>
        <taxon>Bdelloidea</taxon>
        <taxon>Adinetida</taxon>
        <taxon>Adinetidae</taxon>
        <taxon>Adineta</taxon>
    </lineage>
</organism>
<evidence type="ECO:0000313" key="3">
    <source>
        <dbReference type="Proteomes" id="UP000663828"/>
    </source>
</evidence>
<keyword evidence="1" id="KW-0732">Signal</keyword>
<feature type="chain" id="PRO_5032342658" evidence="1">
    <location>
        <begin position="18"/>
        <end position="275"/>
    </location>
</feature>
<proteinExistence type="predicted"/>
<sequence length="275" mass="31036">MLIYSFLFLLHIYGLMAMDCEYSSREYQVVLRPDIFDNSFESGVLRVFDELIKIGNTKLIPFEISQSSLKLKNQTLVPYTLDTSRQSNDFFIPVIFKSRRKKPTHPADIVMKISNADPALTCIPLTISDNYKNNTKAKFELDIHAEGGRLRAQSAYSFTVDLSMNFNQTSAINMSDILTDAADKFTYSKQPLIIVPGSANKITMQTAEFNLNLVGQKIGAMMQFYRKPNGIKAEFSFRVKGLTVEREVLLAAQNLVLQLSQKSTIALYAITQPSN</sequence>
<reference evidence="2" key="1">
    <citation type="submission" date="2021-02" db="EMBL/GenBank/DDBJ databases">
        <authorList>
            <person name="Nowell W R."/>
        </authorList>
    </citation>
    <scope>NUCLEOTIDE SEQUENCE</scope>
</reference>